<gene>
    <name evidence="2" type="ORF">THTE_0439</name>
</gene>
<dbReference type="Proteomes" id="UP000215086">
    <property type="component" value="Chromosome"/>
</dbReference>
<evidence type="ECO:0000313" key="2">
    <source>
        <dbReference type="EMBL" id="ASV73041.1"/>
    </source>
</evidence>
<feature type="compositionally biased region" description="Polar residues" evidence="1">
    <location>
        <begin position="1"/>
        <end position="15"/>
    </location>
</feature>
<dbReference type="KEGG" id="ttf:THTE_0439"/>
<organism evidence="2 3">
    <name type="scientific">Thermogutta terrifontis</name>
    <dbReference type="NCBI Taxonomy" id="1331910"/>
    <lineage>
        <taxon>Bacteria</taxon>
        <taxon>Pseudomonadati</taxon>
        <taxon>Planctomycetota</taxon>
        <taxon>Planctomycetia</taxon>
        <taxon>Pirellulales</taxon>
        <taxon>Thermoguttaceae</taxon>
        <taxon>Thermogutta</taxon>
    </lineage>
</organism>
<sequence>MIQRQTADVTSTSLRIRTRQTRPSENGPHSPAEVGEAKLKRGRRQENKSPRLTVSDFLSSHLA</sequence>
<dbReference type="EMBL" id="CP018477">
    <property type="protein sequence ID" value="ASV73041.1"/>
    <property type="molecule type" value="Genomic_DNA"/>
</dbReference>
<feature type="compositionally biased region" description="Polar residues" evidence="1">
    <location>
        <begin position="50"/>
        <end position="63"/>
    </location>
</feature>
<feature type="region of interest" description="Disordered" evidence="1">
    <location>
        <begin position="1"/>
        <end position="63"/>
    </location>
</feature>
<keyword evidence="3" id="KW-1185">Reference proteome</keyword>
<evidence type="ECO:0000313" key="3">
    <source>
        <dbReference type="Proteomes" id="UP000215086"/>
    </source>
</evidence>
<accession>A0A286RAR8</accession>
<name>A0A286RAR8_9BACT</name>
<reference evidence="2 3" key="1">
    <citation type="journal article" name="Front. Microbiol.">
        <title>Sugar Metabolism of the First Thermophilic Planctomycete Thermogutta terrifontis: Comparative Genomic and Transcriptomic Approaches.</title>
        <authorList>
            <person name="Elcheninov A.G."/>
            <person name="Menzel P."/>
            <person name="Gudbergsdottir S.R."/>
            <person name="Slesarev A.I."/>
            <person name="Kadnikov V.V."/>
            <person name="Krogh A."/>
            <person name="Bonch-Osmolovskaya E.A."/>
            <person name="Peng X."/>
            <person name="Kublanov I.V."/>
        </authorList>
    </citation>
    <scope>NUCLEOTIDE SEQUENCE [LARGE SCALE GENOMIC DNA]</scope>
    <source>
        <strain evidence="2 3">R1</strain>
    </source>
</reference>
<dbReference type="AlphaFoldDB" id="A0A286RAR8"/>
<proteinExistence type="predicted"/>
<feature type="compositionally biased region" description="Basic and acidic residues" evidence="1">
    <location>
        <begin position="35"/>
        <end position="49"/>
    </location>
</feature>
<protein>
    <submittedName>
        <fullName evidence="2">Uncharacterized protein</fullName>
    </submittedName>
</protein>
<evidence type="ECO:0000256" key="1">
    <source>
        <dbReference type="SAM" id="MobiDB-lite"/>
    </source>
</evidence>